<dbReference type="GO" id="GO:0016491">
    <property type="term" value="F:oxidoreductase activity"/>
    <property type="evidence" value="ECO:0007669"/>
    <property type="project" value="UniProtKB-KW"/>
</dbReference>
<comment type="cofactor">
    <cofactor evidence="4">
        <name>Zn(2+)</name>
        <dbReference type="ChEBI" id="CHEBI:29105"/>
    </cofactor>
</comment>
<dbReference type="InterPro" id="IPR002328">
    <property type="entry name" value="ADH_Zn_CS"/>
</dbReference>
<comment type="caution">
    <text evidence="6">The sequence shown here is derived from an EMBL/GenBank/DDBJ whole genome shotgun (WGS) entry which is preliminary data.</text>
</comment>
<feature type="domain" description="Enoyl reductase (ER)" evidence="5">
    <location>
        <begin position="4"/>
        <end position="340"/>
    </location>
</feature>
<dbReference type="SUPFAM" id="SSF50129">
    <property type="entry name" value="GroES-like"/>
    <property type="match status" value="1"/>
</dbReference>
<keyword evidence="1 4" id="KW-0479">Metal-binding</keyword>
<dbReference type="Pfam" id="PF08240">
    <property type="entry name" value="ADH_N"/>
    <property type="match status" value="1"/>
</dbReference>
<dbReference type="Proteomes" id="UP000052020">
    <property type="component" value="Unassembled WGS sequence"/>
</dbReference>
<keyword evidence="2 4" id="KW-0862">Zinc</keyword>
<gene>
    <name evidence="6" type="ORF">AMK68_01405</name>
</gene>
<evidence type="ECO:0000313" key="6">
    <source>
        <dbReference type="EMBL" id="KPJ64537.1"/>
    </source>
</evidence>
<dbReference type="InterPro" id="IPR036291">
    <property type="entry name" value="NAD(P)-bd_dom_sf"/>
</dbReference>
<dbReference type="SMART" id="SM00829">
    <property type="entry name" value="PKS_ER"/>
    <property type="match status" value="1"/>
</dbReference>
<evidence type="ECO:0000256" key="3">
    <source>
        <dbReference type="ARBA" id="ARBA00023002"/>
    </source>
</evidence>
<dbReference type="InterPro" id="IPR013154">
    <property type="entry name" value="ADH-like_N"/>
</dbReference>
<evidence type="ECO:0000256" key="1">
    <source>
        <dbReference type="ARBA" id="ARBA00022723"/>
    </source>
</evidence>
<dbReference type="InterPro" id="IPR013149">
    <property type="entry name" value="ADH-like_C"/>
</dbReference>
<sequence length="344" mass="36575">MLAAVLEAPGRMPLKEVPDPEPGAGEVVVKVEACGICQTDYSAYTGRRTNVEFPAILGHEISGTIAALGDGVTVWREGDAVALTPVISCGECRPCRLGLQHYCRNGIVIGGEGQPTVLDGAFAEYVAVPTSVLFRKPEGVPFEAAALAEPLAGCYKGLIEYSRLTVGEDVVILGAGSMGLLLVQLAAAAGAGTLIAVDIVETRLAKAREQGATHVVIAGDGLKERVYDILSDGPDLVFEAAGTFEAALAAFDLCRRGTRVNMFGVIVPGEIPVSPAEIHFLETRVDASFSVNPQVMEKSIELMAKDKVHPERIVTHQFPLREMQAALRSMESPDRVKVMIRPSQ</sequence>
<dbReference type="Pfam" id="PF00107">
    <property type="entry name" value="ADH_zinc_N"/>
    <property type="match status" value="1"/>
</dbReference>
<name>A0A0S7XR66_9BACT</name>
<protein>
    <recommendedName>
        <fullName evidence="5">Enoyl reductase (ER) domain-containing protein</fullName>
    </recommendedName>
</protein>
<dbReference type="Gene3D" id="3.90.180.10">
    <property type="entry name" value="Medium-chain alcohol dehydrogenases, catalytic domain"/>
    <property type="match status" value="1"/>
</dbReference>
<dbReference type="PANTHER" id="PTHR43401">
    <property type="entry name" value="L-THREONINE 3-DEHYDROGENASE"/>
    <property type="match status" value="1"/>
</dbReference>
<keyword evidence="3" id="KW-0560">Oxidoreductase</keyword>
<dbReference type="InterPro" id="IPR050129">
    <property type="entry name" value="Zn_alcohol_dh"/>
</dbReference>
<dbReference type="InterPro" id="IPR020843">
    <property type="entry name" value="ER"/>
</dbReference>
<evidence type="ECO:0000313" key="7">
    <source>
        <dbReference type="Proteomes" id="UP000052020"/>
    </source>
</evidence>
<dbReference type="PANTHER" id="PTHR43401:SF2">
    <property type="entry name" value="L-THREONINE 3-DEHYDROGENASE"/>
    <property type="match status" value="1"/>
</dbReference>
<dbReference type="GO" id="GO:0008270">
    <property type="term" value="F:zinc ion binding"/>
    <property type="evidence" value="ECO:0007669"/>
    <property type="project" value="InterPro"/>
</dbReference>
<dbReference type="SUPFAM" id="SSF51735">
    <property type="entry name" value="NAD(P)-binding Rossmann-fold domains"/>
    <property type="match status" value="1"/>
</dbReference>
<dbReference type="Gene3D" id="3.40.50.720">
    <property type="entry name" value="NAD(P)-binding Rossmann-like Domain"/>
    <property type="match status" value="1"/>
</dbReference>
<dbReference type="InterPro" id="IPR011032">
    <property type="entry name" value="GroES-like_sf"/>
</dbReference>
<dbReference type="AlphaFoldDB" id="A0A0S7XR66"/>
<proteinExistence type="inferred from homology"/>
<organism evidence="6 7">
    <name type="scientific">candidate division KD3-62 bacterium DG_56</name>
    <dbReference type="NCBI Taxonomy" id="1704032"/>
    <lineage>
        <taxon>Bacteria</taxon>
        <taxon>candidate division KD3-62</taxon>
    </lineage>
</organism>
<dbReference type="EMBL" id="LIZY01000022">
    <property type="protein sequence ID" value="KPJ64537.1"/>
    <property type="molecule type" value="Genomic_DNA"/>
</dbReference>
<evidence type="ECO:0000256" key="2">
    <source>
        <dbReference type="ARBA" id="ARBA00022833"/>
    </source>
</evidence>
<reference evidence="6 7" key="1">
    <citation type="journal article" date="2015" name="Microbiome">
        <title>Genomic resolution of linkages in carbon, nitrogen, and sulfur cycling among widespread estuary sediment bacteria.</title>
        <authorList>
            <person name="Baker B.J."/>
            <person name="Lazar C.S."/>
            <person name="Teske A.P."/>
            <person name="Dick G.J."/>
        </authorList>
    </citation>
    <scope>NUCLEOTIDE SEQUENCE [LARGE SCALE GENOMIC DNA]</scope>
    <source>
        <strain evidence="6">DG_56</strain>
    </source>
</reference>
<comment type="similarity">
    <text evidence="4">Belongs to the zinc-containing alcohol dehydrogenase family.</text>
</comment>
<evidence type="ECO:0000259" key="5">
    <source>
        <dbReference type="SMART" id="SM00829"/>
    </source>
</evidence>
<evidence type="ECO:0000256" key="4">
    <source>
        <dbReference type="RuleBase" id="RU361277"/>
    </source>
</evidence>
<accession>A0A0S7XR66</accession>
<dbReference type="PROSITE" id="PS00059">
    <property type="entry name" value="ADH_ZINC"/>
    <property type="match status" value="1"/>
</dbReference>